<dbReference type="HOGENOM" id="CLU_088873_0_0_10"/>
<dbReference type="EMBL" id="CP001110">
    <property type="protein sequence ID" value="ACF43363.1"/>
    <property type="molecule type" value="Genomic_DNA"/>
</dbReference>
<dbReference type="eggNOG" id="ENOG5032JEU">
    <property type="taxonomic scope" value="Bacteria"/>
</dbReference>
<organism evidence="3 4">
    <name type="scientific">Pelodictyon phaeoclathratiforme (strain DSM 5477 / BU-1)</name>
    <dbReference type="NCBI Taxonomy" id="324925"/>
    <lineage>
        <taxon>Bacteria</taxon>
        <taxon>Pseudomonadati</taxon>
        <taxon>Chlorobiota</taxon>
        <taxon>Chlorobiia</taxon>
        <taxon>Chlorobiales</taxon>
        <taxon>Chlorobiaceae</taxon>
        <taxon>Chlorobium/Pelodictyon group</taxon>
        <taxon>Pelodictyon</taxon>
    </lineage>
</organism>
<accession>B4SG52</accession>
<feature type="domain" description="DUF4412" evidence="2">
    <location>
        <begin position="26"/>
        <end position="216"/>
    </location>
</feature>
<dbReference type="OrthoDB" id="937935at2"/>
<dbReference type="Pfam" id="PF14371">
    <property type="entry name" value="DUF4412"/>
    <property type="match status" value="1"/>
</dbReference>
<dbReference type="AlphaFoldDB" id="B4SG52"/>
<reference evidence="3 4" key="1">
    <citation type="submission" date="2008-06" db="EMBL/GenBank/DDBJ databases">
        <title>Complete sequence of Pelodictyon phaeoclathratiforme BU-1.</title>
        <authorList>
            <consortium name="US DOE Joint Genome Institute"/>
            <person name="Lucas S."/>
            <person name="Copeland A."/>
            <person name="Lapidus A."/>
            <person name="Glavina del Rio T."/>
            <person name="Dalin E."/>
            <person name="Tice H."/>
            <person name="Bruce D."/>
            <person name="Goodwin L."/>
            <person name="Pitluck S."/>
            <person name="Schmutz J."/>
            <person name="Larimer F."/>
            <person name="Land M."/>
            <person name="Hauser L."/>
            <person name="Kyrpides N."/>
            <person name="Mikhailova N."/>
            <person name="Liu Z."/>
            <person name="Li T."/>
            <person name="Zhao F."/>
            <person name="Overmann J."/>
            <person name="Bryant D.A."/>
            <person name="Richardson P."/>
        </authorList>
    </citation>
    <scope>NUCLEOTIDE SEQUENCE [LARGE SCALE GENOMIC DNA]</scope>
    <source>
        <strain evidence="4">DSM 5477 / BU-1</strain>
    </source>
</reference>
<protein>
    <recommendedName>
        <fullName evidence="2">DUF4412 domain-containing protein</fullName>
    </recommendedName>
</protein>
<dbReference type="Proteomes" id="UP000002724">
    <property type="component" value="Chromosome"/>
</dbReference>
<proteinExistence type="predicted"/>
<gene>
    <name evidence="3" type="ordered locus">Ppha_1084</name>
</gene>
<dbReference type="RefSeq" id="WP_012507855.1">
    <property type="nucleotide sequence ID" value="NC_011060.1"/>
</dbReference>
<feature type="signal peptide" evidence="1">
    <location>
        <begin position="1"/>
        <end position="22"/>
    </location>
</feature>
<evidence type="ECO:0000313" key="4">
    <source>
        <dbReference type="Proteomes" id="UP000002724"/>
    </source>
</evidence>
<dbReference type="KEGG" id="pph:Ppha_1084"/>
<keyword evidence="1" id="KW-0732">Signal</keyword>
<evidence type="ECO:0000313" key="3">
    <source>
        <dbReference type="EMBL" id="ACF43363.1"/>
    </source>
</evidence>
<dbReference type="STRING" id="324925.Ppha_1084"/>
<evidence type="ECO:0000259" key="2">
    <source>
        <dbReference type="Pfam" id="PF14371"/>
    </source>
</evidence>
<dbReference type="InterPro" id="IPR025524">
    <property type="entry name" value="DUF4412"/>
</dbReference>
<keyword evidence="4" id="KW-1185">Reference proteome</keyword>
<sequence precursor="true">MKTIFIALLIVLFAAQGTPAAAASKFTGIMEMALTMPNGSAKVTYSFGKSAQRMDMAMQMNKIPEQLKTTVITKASQPDQAWIINHQAKKYSLVNLKTAAENAMLLDFDSNYTLTRLGKQSIKGYSCEHIILTSTTEKLELWMTRDLGDFSTFRILQSQNPRLSNTELSKKLNSEGIEGFPVKITQYNDNGKYMMELVQIWPKELPASQFAVPAGYQKVADNQKPLGAQEKAHLKNLMEKMKKFD</sequence>
<name>B4SG52_PELPB</name>
<feature type="chain" id="PRO_5002825922" description="DUF4412 domain-containing protein" evidence="1">
    <location>
        <begin position="23"/>
        <end position="245"/>
    </location>
</feature>
<evidence type="ECO:0000256" key="1">
    <source>
        <dbReference type="SAM" id="SignalP"/>
    </source>
</evidence>